<dbReference type="OrthoDB" id="5166384at2"/>
<feature type="chain" id="PRO_5038442622" description="Extracellular solute-binding protein" evidence="2">
    <location>
        <begin position="24"/>
        <end position="547"/>
    </location>
</feature>
<comment type="caution">
    <text evidence="3">The sequence shown here is derived from an EMBL/GenBank/DDBJ whole genome shotgun (WGS) entry which is preliminary data.</text>
</comment>
<keyword evidence="4" id="KW-1185">Reference proteome</keyword>
<dbReference type="AlphaFoldDB" id="A0A255EX33"/>
<gene>
    <name evidence="3" type="ORF">CGZ91_04285</name>
</gene>
<dbReference type="Proteomes" id="UP000216300">
    <property type="component" value="Unassembled WGS sequence"/>
</dbReference>
<organism evidence="3 4">
    <name type="scientific">Parenemella sanctibonifatiensis</name>
    <dbReference type="NCBI Taxonomy" id="2016505"/>
    <lineage>
        <taxon>Bacteria</taxon>
        <taxon>Bacillati</taxon>
        <taxon>Actinomycetota</taxon>
        <taxon>Actinomycetes</taxon>
        <taxon>Propionibacteriales</taxon>
        <taxon>Propionibacteriaceae</taxon>
        <taxon>Parenemella</taxon>
    </lineage>
</organism>
<proteinExistence type="predicted"/>
<sequence length="547" mass="59352">MTTISRRHLLAGAGAAAAAAALAGCASDDTGGSGAEGEGGATSTRAQAPNYVPFAEVTPDLPGDNALGIQPAFFSYPADPPRMREQPPAETDPIEFLCQGAPPPNPFGGSAWYGLLSGATANKFNFNWGSWTEYEQKFQVTIASGDLPELMMLPSTAPRKPQLLESAFTDLTPFLSGSAVEDYPGLASIPTETWTIPTLGSRIWGVTQPRPAVGRIIVGSPVTARTAGYEGDFSASSLDEWVSMCIECSDRSKNIFALGADPITSILNLTAMMAGSPNVWGEENGAFVHQCEHETFRPALEAVKRLWAEGALHPNSFSEPGSYSTWWNAGVTVFKHQSFEYMPGELQRDGLEAVIPELPGLDGGASQIYLKRPGYGDFVAVSKQTSDDRVREILQFMDYFAAPFGAQEYLDVQYGVEGTHYSMESGAPIANKDATQQEALNARAYLGQQVNSQIYVPEDQSVAEELHQWQLDHQEQGVKAAHWELYSEWVSTNESAAGKDVSDVFRRWIQNEVSDQDLDRGIEKFVSDFADKAREEYAKAKENGGIA</sequence>
<evidence type="ECO:0000256" key="2">
    <source>
        <dbReference type="SAM" id="SignalP"/>
    </source>
</evidence>
<dbReference type="InterPro" id="IPR006311">
    <property type="entry name" value="TAT_signal"/>
</dbReference>
<feature type="signal peptide" evidence="2">
    <location>
        <begin position="1"/>
        <end position="23"/>
    </location>
</feature>
<feature type="compositionally biased region" description="Gly residues" evidence="1">
    <location>
        <begin position="31"/>
        <end position="40"/>
    </location>
</feature>
<dbReference type="EMBL" id="NMVJ01000001">
    <property type="protein sequence ID" value="OYN92693.1"/>
    <property type="molecule type" value="Genomic_DNA"/>
</dbReference>
<accession>A0A255EX33</accession>
<dbReference type="RefSeq" id="WP_094452789.1">
    <property type="nucleotide sequence ID" value="NZ_NMVJ01000001.1"/>
</dbReference>
<dbReference type="PROSITE" id="PS51318">
    <property type="entry name" value="TAT"/>
    <property type="match status" value="1"/>
</dbReference>
<protein>
    <recommendedName>
        <fullName evidence="5">Extracellular solute-binding protein</fullName>
    </recommendedName>
</protein>
<dbReference type="SUPFAM" id="SSF53850">
    <property type="entry name" value="Periplasmic binding protein-like II"/>
    <property type="match status" value="1"/>
</dbReference>
<evidence type="ECO:0000256" key="1">
    <source>
        <dbReference type="SAM" id="MobiDB-lite"/>
    </source>
</evidence>
<evidence type="ECO:0000313" key="3">
    <source>
        <dbReference type="EMBL" id="OYN92693.1"/>
    </source>
</evidence>
<evidence type="ECO:0000313" key="4">
    <source>
        <dbReference type="Proteomes" id="UP000216300"/>
    </source>
</evidence>
<dbReference type="PROSITE" id="PS51257">
    <property type="entry name" value="PROKAR_LIPOPROTEIN"/>
    <property type="match status" value="1"/>
</dbReference>
<dbReference type="Gene3D" id="3.40.190.10">
    <property type="entry name" value="Periplasmic binding protein-like II"/>
    <property type="match status" value="3"/>
</dbReference>
<feature type="region of interest" description="Disordered" evidence="1">
    <location>
        <begin position="26"/>
        <end position="47"/>
    </location>
</feature>
<reference evidence="3 4" key="1">
    <citation type="submission" date="2017-07" db="EMBL/GenBank/DDBJ databases">
        <title>Draft whole genome sequences of clinical Proprionibacteriaceae strains.</title>
        <authorList>
            <person name="Bernier A.-M."/>
            <person name="Bernard K."/>
            <person name="Domingo M.-C."/>
        </authorList>
    </citation>
    <scope>NUCLEOTIDE SEQUENCE [LARGE SCALE GENOMIC DNA]</scope>
    <source>
        <strain evidence="3 4">NML 150081</strain>
    </source>
</reference>
<name>A0A255EX33_9ACTN</name>
<keyword evidence="2" id="KW-0732">Signal</keyword>
<evidence type="ECO:0008006" key="5">
    <source>
        <dbReference type="Google" id="ProtNLM"/>
    </source>
</evidence>